<evidence type="ECO:0000313" key="3">
    <source>
        <dbReference type="Proteomes" id="UP000594638"/>
    </source>
</evidence>
<name>A0A8S0T2K5_OLEEU</name>
<feature type="transmembrane region" description="Helical" evidence="1">
    <location>
        <begin position="140"/>
        <end position="165"/>
    </location>
</feature>
<dbReference type="Proteomes" id="UP000594638">
    <property type="component" value="Unassembled WGS sequence"/>
</dbReference>
<keyword evidence="3" id="KW-1185">Reference proteome</keyword>
<feature type="transmembrane region" description="Helical" evidence="1">
    <location>
        <begin position="76"/>
        <end position="99"/>
    </location>
</feature>
<gene>
    <name evidence="2" type="ORF">OLEA9_A010548</name>
</gene>
<dbReference type="EMBL" id="CACTIH010005614">
    <property type="protein sequence ID" value="CAA2999031.1"/>
    <property type="molecule type" value="Genomic_DNA"/>
</dbReference>
<organism evidence="2 3">
    <name type="scientific">Olea europaea subsp. europaea</name>
    <dbReference type="NCBI Taxonomy" id="158383"/>
    <lineage>
        <taxon>Eukaryota</taxon>
        <taxon>Viridiplantae</taxon>
        <taxon>Streptophyta</taxon>
        <taxon>Embryophyta</taxon>
        <taxon>Tracheophyta</taxon>
        <taxon>Spermatophyta</taxon>
        <taxon>Magnoliopsida</taxon>
        <taxon>eudicotyledons</taxon>
        <taxon>Gunneridae</taxon>
        <taxon>Pentapetalae</taxon>
        <taxon>asterids</taxon>
        <taxon>lamiids</taxon>
        <taxon>Lamiales</taxon>
        <taxon>Oleaceae</taxon>
        <taxon>Oleeae</taxon>
        <taxon>Olea</taxon>
    </lineage>
</organism>
<proteinExistence type="predicted"/>
<sequence length="644" mass="72460">MQAVQCPRNSFRYNGTLCACDPGFFYNFSSNSCGLLTELGPAVELNSGVDYDSTLAFPETIFSFDSIKKFTQSQAVFLEATLAMLLFWLGSCLLLRLFPLGTDGRSPWFKIRWWISRLDVSFATRHWLEDQKVVKKRKTELGGTFSIASWILFIGLFAALLYQIISKRSVEVHNVRATNAPDLAAFLNDLEFNITTISSMSCAQLRGLGTLVTGNPGFIDYRVAPLSNFANYSCLNTTKGPTITLKCNKCQLTRDILYVTWQFIDLPNNPATAVGFQFNLTAKSHGDKKHLSFVSGMLKNASDFEDVPVTFRGAVPNILKFNLFPRIFHNLHDLKLIQPLFHEFLPGSSFSEITQLQTSLENSSDGHINTTLYVNFLSSYIVEINNQNILGPVSFLADVGGLYCSCIGIFFYILVQCEYRIKRLRNEDSVMRKIRNRRKAQERWEKLRKYVMYTWGSSSLDDKDDSNGTKTNVACFPCVGMESSHPGGSSHKRRLQNRMDDISFSRKVRLSSEKIAVPDTVRTQEVKCCSTHPAPNLEQRTSFSRNESEDLVLANLEDGKDELTVGSCQVDFWNQASPMSDVNLPPPPPLELKASNEISMVDLQNNLQKLYEYSAILREKLVATESTVRASAKKEAPSTNQSHG</sequence>
<keyword evidence="1" id="KW-0812">Transmembrane</keyword>
<keyword evidence="1" id="KW-0472">Membrane</keyword>
<evidence type="ECO:0000256" key="1">
    <source>
        <dbReference type="SAM" id="Phobius"/>
    </source>
</evidence>
<dbReference type="PANTHER" id="PTHR37254">
    <property type="entry name" value="OS01G0100500 PROTEIN"/>
    <property type="match status" value="1"/>
</dbReference>
<feature type="transmembrane region" description="Helical" evidence="1">
    <location>
        <begin position="395"/>
        <end position="415"/>
    </location>
</feature>
<accession>A0A8S0T2K5</accession>
<protein>
    <submittedName>
        <fullName evidence="2">Uncharacterized protein LOC111375571 isoform X1</fullName>
    </submittedName>
</protein>
<dbReference type="OrthoDB" id="1909934at2759"/>
<dbReference type="PANTHER" id="PTHR37254:SF1">
    <property type="entry name" value="OS01G0100500 PROTEIN"/>
    <property type="match status" value="1"/>
</dbReference>
<evidence type="ECO:0000313" key="2">
    <source>
        <dbReference type="EMBL" id="CAA2999031.1"/>
    </source>
</evidence>
<dbReference type="Gramene" id="OE9A010548T1">
    <property type="protein sequence ID" value="OE9A010548C1"/>
    <property type="gene ID" value="OE9A010548"/>
</dbReference>
<dbReference type="AlphaFoldDB" id="A0A8S0T2K5"/>
<keyword evidence="1" id="KW-1133">Transmembrane helix</keyword>
<comment type="caution">
    <text evidence="2">The sequence shown here is derived from an EMBL/GenBank/DDBJ whole genome shotgun (WGS) entry which is preliminary data.</text>
</comment>
<reference evidence="2 3" key="1">
    <citation type="submission" date="2019-12" db="EMBL/GenBank/DDBJ databases">
        <authorList>
            <person name="Alioto T."/>
            <person name="Alioto T."/>
            <person name="Gomez Garrido J."/>
        </authorList>
    </citation>
    <scope>NUCLEOTIDE SEQUENCE [LARGE SCALE GENOMIC DNA]</scope>
</reference>